<evidence type="ECO:0000313" key="8">
    <source>
        <dbReference type="Proteomes" id="UP000181956"/>
    </source>
</evidence>
<accession>A0A1H1X3C6</accession>
<dbReference type="PANTHER" id="PTHR32308:SF10">
    <property type="entry name" value="CITRATE LYASE SUBUNIT BETA"/>
    <property type="match status" value="1"/>
</dbReference>
<feature type="binding site" evidence="4">
    <location>
        <position position="125"/>
    </location>
    <ligand>
        <name>substrate</name>
    </ligand>
</feature>
<reference evidence="8" key="1">
    <citation type="submission" date="2016-10" db="EMBL/GenBank/DDBJ databases">
        <authorList>
            <person name="Varghese N."/>
            <person name="Submissions S."/>
        </authorList>
    </citation>
    <scope>NUCLEOTIDE SEQUENCE [LARGE SCALE GENOMIC DNA]</scope>
    <source>
        <strain evidence="8">DSM 21772</strain>
    </source>
</reference>
<sequence>MTGGVDLDRTGPALLFCPADRPDRFAKAAERADAVILDLEDAVLPAERPAARAALAAHPLDPARTIVRVNPHGSSDHTLDVEAALAAGYRTLMLAKAESPAAVRAIEALAAASGSPRIGVIALCETAAGVLAAPQLAAEASVAALMWGAEDLLASLGGSSSRYPDGRYRDVARHARSAVLMAAAAHGTAAIDTVHLVIDDEVGLAAEARDAAASGFQATACIHPAQVAVIRAAYRPSPEQLSAAAALLARAAGEPGAFRFEGRMIDEPVLRHARALLERAEHTVW</sequence>
<dbReference type="PIRSF" id="PIRSF015582">
    <property type="entry name" value="Cit_lyase_B"/>
    <property type="match status" value="1"/>
</dbReference>
<dbReference type="GO" id="GO:0000287">
    <property type="term" value="F:magnesium ion binding"/>
    <property type="evidence" value="ECO:0007669"/>
    <property type="project" value="TreeGrafter"/>
</dbReference>
<dbReference type="PANTHER" id="PTHR32308">
    <property type="entry name" value="LYASE BETA SUBUNIT, PUTATIVE (AFU_ORTHOLOGUE AFUA_4G13030)-RELATED"/>
    <property type="match status" value="1"/>
</dbReference>
<keyword evidence="3 5" id="KW-0460">Magnesium</keyword>
<evidence type="ECO:0000256" key="3">
    <source>
        <dbReference type="ARBA" id="ARBA00022842"/>
    </source>
</evidence>
<feature type="binding site" evidence="5">
    <location>
        <position position="125"/>
    </location>
    <ligand>
        <name>Mg(2+)</name>
        <dbReference type="ChEBI" id="CHEBI:18420"/>
    </ligand>
</feature>
<evidence type="ECO:0000313" key="7">
    <source>
        <dbReference type="EMBL" id="SDT03845.1"/>
    </source>
</evidence>
<dbReference type="SUPFAM" id="SSF51621">
    <property type="entry name" value="Phosphoenolpyruvate/pyruvate domain"/>
    <property type="match status" value="1"/>
</dbReference>
<keyword evidence="8" id="KW-1185">Reference proteome</keyword>
<feature type="domain" description="HpcH/HpaI aldolase/citrate lyase" evidence="6">
    <location>
        <begin position="14"/>
        <end position="224"/>
    </location>
</feature>
<gene>
    <name evidence="7" type="ORF">SAMN04489834_2692</name>
</gene>
<name>A0A1H1X3C6_9MICO</name>
<dbReference type="OrthoDB" id="5172636at2"/>
<dbReference type="InterPro" id="IPR011206">
    <property type="entry name" value="Citrate_lyase_beta/mcl1/mcl2"/>
</dbReference>
<evidence type="ECO:0000259" key="6">
    <source>
        <dbReference type="Pfam" id="PF03328"/>
    </source>
</evidence>
<evidence type="ECO:0000256" key="2">
    <source>
        <dbReference type="ARBA" id="ARBA00022723"/>
    </source>
</evidence>
<dbReference type="EMBL" id="LT629742">
    <property type="protein sequence ID" value="SDT03845.1"/>
    <property type="molecule type" value="Genomic_DNA"/>
</dbReference>
<dbReference type="Proteomes" id="UP000181956">
    <property type="component" value="Chromosome I"/>
</dbReference>
<keyword evidence="7" id="KW-0456">Lyase</keyword>
<dbReference type="InterPro" id="IPR005000">
    <property type="entry name" value="Aldolase/citrate-lyase_domain"/>
</dbReference>
<dbReference type="GO" id="GO:0016829">
    <property type="term" value="F:lyase activity"/>
    <property type="evidence" value="ECO:0007669"/>
    <property type="project" value="UniProtKB-KW"/>
</dbReference>
<evidence type="ECO:0000256" key="5">
    <source>
        <dbReference type="PIRSR" id="PIRSR015582-2"/>
    </source>
</evidence>
<protein>
    <submittedName>
        <fullName evidence="7">Citrate lyase subunit beta / citryl-CoA lyase</fullName>
    </submittedName>
</protein>
<dbReference type="RefSeq" id="WP_083364496.1">
    <property type="nucleotide sequence ID" value="NZ_LT629742.1"/>
</dbReference>
<feature type="binding site" evidence="5">
    <location>
        <position position="151"/>
    </location>
    <ligand>
        <name>Mg(2+)</name>
        <dbReference type="ChEBI" id="CHEBI:18420"/>
    </ligand>
</feature>
<dbReference type="Pfam" id="PF03328">
    <property type="entry name" value="HpcH_HpaI"/>
    <property type="match status" value="1"/>
</dbReference>
<evidence type="ECO:0000256" key="4">
    <source>
        <dbReference type="PIRSR" id="PIRSR015582-1"/>
    </source>
</evidence>
<dbReference type="GO" id="GO:0006107">
    <property type="term" value="P:oxaloacetate metabolic process"/>
    <property type="evidence" value="ECO:0007669"/>
    <property type="project" value="TreeGrafter"/>
</dbReference>
<comment type="cofactor">
    <cofactor evidence="1">
        <name>Mg(2+)</name>
        <dbReference type="ChEBI" id="CHEBI:18420"/>
    </cofactor>
</comment>
<organism evidence="7 8">
    <name type="scientific">Microterricola viridarii</name>
    <dbReference type="NCBI Taxonomy" id="412690"/>
    <lineage>
        <taxon>Bacteria</taxon>
        <taxon>Bacillati</taxon>
        <taxon>Actinomycetota</taxon>
        <taxon>Actinomycetes</taxon>
        <taxon>Micrococcales</taxon>
        <taxon>Microbacteriaceae</taxon>
        <taxon>Microterricola</taxon>
    </lineage>
</organism>
<dbReference type="AlphaFoldDB" id="A0A1H1X3C6"/>
<keyword evidence="2 5" id="KW-0479">Metal-binding</keyword>
<dbReference type="Gene3D" id="3.20.20.60">
    <property type="entry name" value="Phosphoenolpyruvate-binding domains"/>
    <property type="match status" value="1"/>
</dbReference>
<dbReference type="InterPro" id="IPR015813">
    <property type="entry name" value="Pyrv/PenolPyrv_kinase-like_dom"/>
</dbReference>
<evidence type="ECO:0000256" key="1">
    <source>
        <dbReference type="ARBA" id="ARBA00001946"/>
    </source>
</evidence>
<dbReference type="InterPro" id="IPR040442">
    <property type="entry name" value="Pyrv_kinase-like_dom_sf"/>
</dbReference>
<proteinExistence type="predicted"/>
<feature type="binding site" evidence="4">
    <location>
        <position position="68"/>
    </location>
    <ligand>
        <name>substrate</name>
    </ligand>
</feature>
<dbReference type="STRING" id="412690.SAMN04489834_2692"/>